<evidence type="ECO:0000313" key="6">
    <source>
        <dbReference type="EMBL" id="EGB02355.1"/>
    </source>
</evidence>
<dbReference type="GO" id="GO:0005634">
    <property type="term" value="C:nucleus"/>
    <property type="evidence" value="ECO:0007669"/>
    <property type="project" value="TreeGrafter"/>
</dbReference>
<dbReference type="Pfam" id="PF17865">
    <property type="entry name" value="AAA_lid_5"/>
    <property type="match status" value="1"/>
</dbReference>
<dbReference type="AlphaFoldDB" id="F0YRA4"/>
<dbReference type="InterPro" id="IPR041190">
    <property type="entry name" value="Midasin_AAA_lid_5"/>
</dbReference>
<feature type="non-terminal residue" evidence="6">
    <location>
        <position position="1048"/>
    </location>
</feature>
<dbReference type="InParanoid" id="F0YRA4"/>
<keyword evidence="2" id="KW-0067">ATP-binding</keyword>
<dbReference type="eggNOG" id="KOG1808">
    <property type="taxonomic scope" value="Eukaryota"/>
</dbReference>
<dbReference type="RefSeq" id="XP_009042947.1">
    <property type="nucleotide sequence ID" value="XM_009044699.1"/>
</dbReference>
<keyword evidence="7" id="KW-1185">Reference proteome</keyword>
<feature type="transmembrane region" description="Helical" evidence="4">
    <location>
        <begin position="29"/>
        <end position="47"/>
    </location>
</feature>
<evidence type="ECO:0000256" key="4">
    <source>
        <dbReference type="SAM" id="Phobius"/>
    </source>
</evidence>
<evidence type="ECO:0000256" key="2">
    <source>
        <dbReference type="ARBA" id="ARBA00022840"/>
    </source>
</evidence>
<dbReference type="Proteomes" id="UP000002729">
    <property type="component" value="Unassembled WGS sequence"/>
</dbReference>
<dbReference type="PANTHER" id="PTHR48103">
    <property type="entry name" value="MIDASIN-RELATED"/>
    <property type="match status" value="1"/>
</dbReference>
<dbReference type="PANTHER" id="PTHR48103:SF2">
    <property type="entry name" value="MIDASIN"/>
    <property type="match status" value="1"/>
</dbReference>
<organism evidence="7">
    <name type="scientific">Aureococcus anophagefferens</name>
    <name type="common">Harmful bloom alga</name>
    <dbReference type="NCBI Taxonomy" id="44056"/>
    <lineage>
        <taxon>Eukaryota</taxon>
        <taxon>Sar</taxon>
        <taxon>Stramenopiles</taxon>
        <taxon>Ochrophyta</taxon>
        <taxon>Pelagophyceae</taxon>
        <taxon>Pelagomonadales</taxon>
        <taxon>Pelagomonadaceae</taxon>
        <taxon>Aureococcus</taxon>
    </lineage>
</organism>
<feature type="domain" description="AAA+ ATPase" evidence="5">
    <location>
        <begin position="423"/>
        <end position="590"/>
    </location>
</feature>
<dbReference type="SUPFAM" id="SSF52540">
    <property type="entry name" value="P-loop containing nucleoside triphosphate hydrolases"/>
    <property type="match status" value="2"/>
</dbReference>
<keyword evidence="4" id="KW-0812">Transmembrane</keyword>
<dbReference type="GO" id="GO:0016887">
    <property type="term" value="F:ATP hydrolysis activity"/>
    <property type="evidence" value="ECO:0007669"/>
    <property type="project" value="InterPro"/>
</dbReference>
<evidence type="ECO:0000256" key="1">
    <source>
        <dbReference type="ARBA" id="ARBA00022741"/>
    </source>
</evidence>
<gene>
    <name evidence="6" type="ORF">AURANDRAFT_68959</name>
</gene>
<dbReference type="GO" id="GO:0000055">
    <property type="term" value="P:ribosomal large subunit export from nucleus"/>
    <property type="evidence" value="ECO:0007669"/>
    <property type="project" value="TreeGrafter"/>
</dbReference>
<feature type="region of interest" description="Disordered" evidence="3">
    <location>
        <begin position="1023"/>
        <end position="1048"/>
    </location>
</feature>
<keyword evidence="4" id="KW-0472">Membrane</keyword>
<evidence type="ECO:0000313" key="7">
    <source>
        <dbReference type="Proteomes" id="UP000002729"/>
    </source>
</evidence>
<dbReference type="EMBL" id="GL833598">
    <property type="protein sequence ID" value="EGB02355.1"/>
    <property type="molecule type" value="Genomic_DNA"/>
</dbReference>
<dbReference type="Gene3D" id="3.40.50.300">
    <property type="entry name" value="P-loop containing nucleotide triphosphate hydrolases"/>
    <property type="match status" value="2"/>
</dbReference>
<evidence type="ECO:0000259" key="5">
    <source>
        <dbReference type="SMART" id="SM00382"/>
    </source>
</evidence>
<dbReference type="InterPro" id="IPR003593">
    <property type="entry name" value="AAA+_ATPase"/>
</dbReference>
<dbReference type="GO" id="GO:0030687">
    <property type="term" value="C:preribosome, large subunit precursor"/>
    <property type="evidence" value="ECO:0007669"/>
    <property type="project" value="TreeGrafter"/>
</dbReference>
<keyword evidence="4" id="KW-1133">Transmembrane helix</keyword>
<dbReference type="InterPro" id="IPR027417">
    <property type="entry name" value="P-loop_NTPase"/>
</dbReference>
<evidence type="ECO:0000256" key="3">
    <source>
        <dbReference type="SAM" id="MobiDB-lite"/>
    </source>
</evidence>
<dbReference type="CDD" id="cd00009">
    <property type="entry name" value="AAA"/>
    <property type="match status" value="1"/>
</dbReference>
<dbReference type="GO" id="GO:0000027">
    <property type="term" value="P:ribosomal large subunit assembly"/>
    <property type="evidence" value="ECO:0007669"/>
    <property type="project" value="TreeGrafter"/>
</dbReference>
<proteinExistence type="predicted"/>
<dbReference type="OrthoDB" id="5186at2759"/>
<accession>F0YRA4</accession>
<dbReference type="KEGG" id="aaf:AURANDRAFT_68959"/>
<reference evidence="6 7" key="1">
    <citation type="journal article" date="2011" name="Proc. Natl. Acad. Sci. U.S.A.">
        <title>Niche of harmful alga Aureococcus anophagefferens revealed through ecogenomics.</title>
        <authorList>
            <person name="Gobler C.J."/>
            <person name="Berry D.L."/>
            <person name="Dyhrman S.T."/>
            <person name="Wilhelm S.W."/>
            <person name="Salamov A."/>
            <person name="Lobanov A.V."/>
            <person name="Zhang Y."/>
            <person name="Collier J.L."/>
            <person name="Wurch L.L."/>
            <person name="Kustka A.B."/>
            <person name="Dill B.D."/>
            <person name="Shah M."/>
            <person name="VerBerkmoes N.C."/>
            <person name="Kuo A."/>
            <person name="Terry A."/>
            <person name="Pangilinan J."/>
            <person name="Lindquist E.A."/>
            <person name="Lucas S."/>
            <person name="Paulsen I.T."/>
            <person name="Hattenrath-Lehmann T.K."/>
            <person name="Talmage S.C."/>
            <person name="Walker E.A."/>
            <person name="Koch F."/>
            <person name="Burson A.M."/>
            <person name="Marcoval M.A."/>
            <person name="Tang Y.Z."/>
            <person name="Lecleir G.R."/>
            <person name="Coyne K.J."/>
            <person name="Berg G.M."/>
            <person name="Bertrand E.M."/>
            <person name="Saito M.A."/>
            <person name="Gladyshev V.N."/>
            <person name="Grigoriev I.V."/>
        </authorList>
    </citation>
    <scope>NUCLEOTIDE SEQUENCE [LARGE SCALE GENOMIC DNA]</scope>
    <source>
        <strain evidence="7">CCMP 1984</strain>
    </source>
</reference>
<name>F0YRA4_AURAN</name>
<dbReference type="InterPro" id="IPR011704">
    <property type="entry name" value="ATPase_dyneun-rel_AAA"/>
</dbReference>
<dbReference type="Pfam" id="PF07728">
    <property type="entry name" value="AAA_5"/>
    <property type="match status" value="3"/>
</dbReference>
<sequence>MACDSVVVAAAGGVCPAAAAAAGPIDWALVAVAVLGAALALVVAFGVGKIAAFDAKFAAQEAATSARSTRVDALLADVIDAVAALRGPAAPPAVPAGVGCGKTAEFARRMQNLQFEARELAAQARVVDAAEGRVDNAEPRSSAPLMEGMDAAVCASFLARCVASLPALGSVQELRTAIDAGGAAPAVALQAALEVCAEVLVYSPRGVEIARACARTPQPREALLDLAARGALAFAGPRVAWSDALAAVGCRSDLRARRRRAVSAFAALLVPLLSVEELVPWVRVVASQALSAVDGGGDEAVAADAARLVADFPTVRFAWDVDPAAAPGPARRPPLFEEHAPRDAPATGPLVLCEALADAFGVAYGPGRETKICDTTSIFNYSHGYGPVGGPEAPRAAAARPVPSFLRNAARLARSLAAAPGRPPAPVLLRGARGAGKTAAARAVAARCGFELVEFVLDDNADARALVGYHEFAEDGSFVWRRGPLAAAAARGDWVLVEDVDRAPVEVLALLKPLARRGVVSRDFLKIAARLGDRVFGGGALAPGRSHVPEALRFAAALEVLDVLHARRRDGGAAAAADAAADAFGVDRGALRARALGGAPEVAAAGGALRAGRVALPAAAGGAAEGAYACTPHFARLLERVAACAASREPCLLVGEPGCGKTTLVQRLAALAGKDLRVLNLSHGTDGEELFGGVRPLALAEAARRLFDDVSALFGETFDARDNGPFLARLRDCAARGRWAKLGDGCAKACAAGVAAAARKPPPGGAKRSRDDAARGGGDLGARWAAAGDAARAVAARARRGAAAGPVAFAFVESALAAAARRGDWVLLDELNLAPGDVLQRLGPLLEGDFPRAHDALRVFGAMNPAGDAGKRELPPALRSRFTELFVEEPSDDGDLEAIAARRLAPLFGHRADGAVAAAPPGAARDAARACVALHRTLGALAAGGGGGPALQDGAGLRPRYSLRTLCRALDAAAALAGHCRKGGAAAALREGFELAYATQLVGDGPGGGRRAAADAVADALGAARRAPGDDDARAAPRRPGGDDAFAL</sequence>
<protein>
    <recommendedName>
        <fullName evidence="5">AAA+ ATPase domain-containing protein</fullName>
    </recommendedName>
</protein>
<dbReference type="GO" id="GO:0005524">
    <property type="term" value="F:ATP binding"/>
    <property type="evidence" value="ECO:0007669"/>
    <property type="project" value="UniProtKB-KW"/>
</dbReference>
<dbReference type="GeneID" id="20227142"/>
<dbReference type="SMART" id="SM00382">
    <property type="entry name" value="AAA"/>
    <property type="match status" value="2"/>
</dbReference>
<keyword evidence="1" id="KW-0547">Nucleotide-binding</keyword>
<feature type="domain" description="AAA+ ATPase" evidence="5">
    <location>
        <begin position="647"/>
        <end position="892"/>
    </location>
</feature>